<evidence type="ECO:0000256" key="1">
    <source>
        <dbReference type="ARBA" id="ARBA00005534"/>
    </source>
</evidence>
<dbReference type="NCBIfam" id="TIGR00149">
    <property type="entry name" value="TIGR00149_YjbQ"/>
    <property type="match status" value="1"/>
</dbReference>
<accession>A0ABW4JTX4</accession>
<protein>
    <submittedName>
        <fullName evidence="2">Secondary thiamine-phosphate synthase enzyme YjbQ</fullName>
    </submittedName>
</protein>
<dbReference type="PANTHER" id="PTHR30615">
    <property type="entry name" value="UNCHARACTERIZED PROTEIN YJBQ-RELATED"/>
    <property type="match status" value="1"/>
</dbReference>
<comment type="caution">
    <text evidence="2">The sequence shown here is derived from an EMBL/GenBank/DDBJ whole genome shotgun (WGS) entry which is preliminary data.</text>
</comment>
<dbReference type="Proteomes" id="UP001597327">
    <property type="component" value="Unassembled WGS sequence"/>
</dbReference>
<reference evidence="3" key="1">
    <citation type="journal article" date="2019" name="Int. J. Syst. Evol. Microbiol.">
        <title>The Global Catalogue of Microorganisms (GCM) 10K type strain sequencing project: providing services to taxonomists for standard genome sequencing and annotation.</title>
        <authorList>
            <consortium name="The Broad Institute Genomics Platform"/>
            <consortium name="The Broad Institute Genome Sequencing Center for Infectious Disease"/>
            <person name="Wu L."/>
            <person name="Ma J."/>
        </authorList>
    </citation>
    <scope>NUCLEOTIDE SEQUENCE [LARGE SCALE GENOMIC DNA]</scope>
    <source>
        <strain evidence="3">JCM 3369</strain>
    </source>
</reference>
<proteinExistence type="inferred from homology"/>
<dbReference type="Gene3D" id="2.60.120.460">
    <property type="entry name" value="YjbQ-like"/>
    <property type="match status" value="1"/>
</dbReference>
<keyword evidence="3" id="KW-1185">Reference proteome</keyword>
<dbReference type="RefSeq" id="WP_208998629.1">
    <property type="nucleotide sequence ID" value="NZ_JBHUFA010000001.1"/>
</dbReference>
<dbReference type="SUPFAM" id="SSF111038">
    <property type="entry name" value="YjbQ-like"/>
    <property type="match status" value="1"/>
</dbReference>
<dbReference type="Pfam" id="PF01894">
    <property type="entry name" value="YjbQ"/>
    <property type="match status" value="1"/>
</dbReference>
<dbReference type="InterPro" id="IPR035917">
    <property type="entry name" value="YjbQ-like_sf"/>
</dbReference>
<dbReference type="EMBL" id="JBHUFA010000001">
    <property type="protein sequence ID" value="MFD1695099.1"/>
    <property type="molecule type" value="Genomic_DNA"/>
</dbReference>
<organism evidence="2 3">
    <name type="scientific">Roseibium aestuarii</name>
    <dbReference type="NCBI Taxonomy" id="2600299"/>
    <lineage>
        <taxon>Bacteria</taxon>
        <taxon>Pseudomonadati</taxon>
        <taxon>Pseudomonadota</taxon>
        <taxon>Alphaproteobacteria</taxon>
        <taxon>Hyphomicrobiales</taxon>
        <taxon>Stappiaceae</taxon>
        <taxon>Roseibium</taxon>
    </lineage>
</organism>
<comment type="similarity">
    <text evidence="1">Belongs to the UPF0047 family.</text>
</comment>
<dbReference type="PIRSF" id="PIRSF004681">
    <property type="entry name" value="UCP004681"/>
    <property type="match status" value="1"/>
</dbReference>
<name>A0ABW4JTX4_9HYPH</name>
<gene>
    <name evidence="2" type="ORF">ACFSC7_06195</name>
</gene>
<evidence type="ECO:0000313" key="3">
    <source>
        <dbReference type="Proteomes" id="UP001597327"/>
    </source>
</evidence>
<dbReference type="PANTHER" id="PTHR30615:SF8">
    <property type="entry name" value="UPF0047 PROTEIN C4A8.02C"/>
    <property type="match status" value="1"/>
</dbReference>
<dbReference type="PROSITE" id="PS01314">
    <property type="entry name" value="UPF0047"/>
    <property type="match status" value="1"/>
</dbReference>
<sequence>MNKHPIGAWTFDEDARPLRQIMGRLVVASPGAGFCPITGDINSWLRNNGALDGLLTLFLRHTSASLTIQENTDPDVQADLLDAFGRLAPEGGGYRHHLEGADDMPAHIKAVLMGVSQQIPVVNGRLDLGTWQAVYLVEHRRQPHQRTLTLHYLGA</sequence>
<evidence type="ECO:0000313" key="2">
    <source>
        <dbReference type="EMBL" id="MFD1695099.1"/>
    </source>
</evidence>
<dbReference type="InterPro" id="IPR001602">
    <property type="entry name" value="UPF0047_YjbQ-like"/>
</dbReference>